<proteinExistence type="predicted"/>
<dbReference type="AlphaFoldDB" id="A0A426UTL0"/>
<reference evidence="2 3" key="1">
    <citation type="submission" date="2018-12" db="EMBL/GenBank/DDBJ databases">
        <title>Glycomyces sp. YIM 121974 draft genome.</title>
        <authorList>
            <person name="Li Q."/>
        </authorList>
    </citation>
    <scope>NUCLEOTIDE SEQUENCE [LARGE SCALE GENOMIC DNA]</scope>
    <source>
        <strain evidence="2 3">YIM 121974</strain>
    </source>
</reference>
<dbReference type="RefSeq" id="WP_125249716.1">
    <property type="nucleotide sequence ID" value="NZ_RSEB01000006.1"/>
</dbReference>
<dbReference type="EMBL" id="RSEB01000006">
    <property type="protein sequence ID" value="RRR96962.1"/>
    <property type="molecule type" value="Genomic_DNA"/>
</dbReference>
<dbReference type="OrthoDB" id="529288at2"/>
<dbReference type="InterPro" id="IPR036388">
    <property type="entry name" value="WH-like_DNA-bd_sf"/>
</dbReference>
<evidence type="ECO:0000313" key="3">
    <source>
        <dbReference type="Proteomes" id="UP000277256"/>
    </source>
</evidence>
<protein>
    <submittedName>
        <fullName evidence="2">DUF2087 domain-containing protein</fullName>
    </submittedName>
</protein>
<keyword evidence="3" id="KW-1185">Reference proteome</keyword>
<dbReference type="InterPro" id="IPR018656">
    <property type="entry name" value="DUF2087"/>
</dbReference>
<gene>
    <name evidence="2" type="ORF">EIW28_21260</name>
</gene>
<dbReference type="Pfam" id="PF09860">
    <property type="entry name" value="DUF2087"/>
    <property type="match status" value="1"/>
</dbReference>
<accession>A0A426UTL0</accession>
<sequence length="175" mass="19142">MEPSHEIVKALADPDRLRVFAAIVLAGDTGTGLAALRQTHPRADQALPRLVRAGLVTTADTGFRADPQAFRDAAAAARSAVPDAPAGTAPDVAHLYRAGRLTVIPTRRATRVAVLRDLADRLFEHDRVYTQDEVTAALADVHDDPLTLRREMIDELLLERTLGGREYRRREAPPI</sequence>
<evidence type="ECO:0000313" key="2">
    <source>
        <dbReference type="EMBL" id="RRR96962.1"/>
    </source>
</evidence>
<name>A0A426UTL0_9ACTN</name>
<feature type="domain" description="DUF2087" evidence="1">
    <location>
        <begin position="100"/>
        <end position="169"/>
    </location>
</feature>
<evidence type="ECO:0000259" key="1">
    <source>
        <dbReference type="Pfam" id="PF09860"/>
    </source>
</evidence>
<comment type="caution">
    <text evidence="2">The sequence shown here is derived from an EMBL/GenBank/DDBJ whole genome shotgun (WGS) entry which is preliminary data.</text>
</comment>
<organism evidence="2 3">
    <name type="scientific">Glycomyces terrestris</name>
    <dbReference type="NCBI Taxonomy" id="2493553"/>
    <lineage>
        <taxon>Bacteria</taxon>
        <taxon>Bacillati</taxon>
        <taxon>Actinomycetota</taxon>
        <taxon>Actinomycetes</taxon>
        <taxon>Glycomycetales</taxon>
        <taxon>Glycomycetaceae</taxon>
        <taxon>Glycomyces</taxon>
    </lineage>
</organism>
<dbReference type="Gene3D" id="1.10.10.10">
    <property type="entry name" value="Winged helix-like DNA-binding domain superfamily/Winged helix DNA-binding domain"/>
    <property type="match status" value="1"/>
</dbReference>
<dbReference type="Proteomes" id="UP000277256">
    <property type="component" value="Unassembled WGS sequence"/>
</dbReference>